<keyword evidence="1" id="KW-0963">Cytoplasm</keyword>
<sequence length="233" mass="25424">MKLTVVGLPIGNVEDLSARALKVLSETNFIVCEDSRMFNNLWSKLTSLGKVERLGARIKFVNDFNEHRVLPSLLEEMNLLEEAVLVSDAGMPLISDPGYKLVHEGLALGWEVSVVPGPTAESAALAVSGLPTDKYVFLGFLPKKPGKRNEMLKNIKSMSGTMSFSVVIYESTVRLEKILNDLVSVFGGDSRVCLAIDLTKVSEKIFRGSIIEVLEVVKSTKLKGEATIILSLA</sequence>
<evidence type="ECO:0000256" key="3">
    <source>
        <dbReference type="ARBA" id="ARBA00022603"/>
    </source>
</evidence>
<evidence type="ECO:0000256" key="2">
    <source>
        <dbReference type="ARBA" id="ARBA00022552"/>
    </source>
</evidence>
<dbReference type="PANTHER" id="PTHR46111">
    <property type="entry name" value="RIBOSOMAL RNA SMALL SUBUNIT METHYLTRANSFERASE I"/>
    <property type="match status" value="1"/>
</dbReference>
<keyword evidence="4 7" id="KW-0808">Transferase</keyword>
<dbReference type="GO" id="GO:0032259">
    <property type="term" value="P:methylation"/>
    <property type="evidence" value="ECO:0007669"/>
    <property type="project" value="UniProtKB-KW"/>
</dbReference>
<accession>A0A0G1HY16</accession>
<dbReference type="GO" id="GO:0008168">
    <property type="term" value="F:methyltransferase activity"/>
    <property type="evidence" value="ECO:0007669"/>
    <property type="project" value="UniProtKB-KW"/>
</dbReference>
<evidence type="ECO:0000256" key="4">
    <source>
        <dbReference type="ARBA" id="ARBA00022679"/>
    </source>
</evidence>
<dbReference type="NCBIfam" id="TIGR00096">
    <property type="entry name" value="16S rRNA (cytidine(1402)-2'-O)-methyltransferase"/>
    <property type="match status" value="1"/>
</dbReference>
<dbReference type="InterPro" id="IPR035996">
    <property type="entry name" value="4pyrrol_Methylase_sf"/>
</dbReference>
<evidence type="ECO:0000259" key="6">
    <source>
        <dbReference type="Pfam" id="PF00590"/>
    </source>
</evidence>
<dbReference type="Proteomes" id="UP000034006">
    <property type="component" value="Unassembled WGS sequence"/>
</dbReference>
<dbReference type="InterPro" id="IPR014777">
    <property type="entry name" value="4pyrrole_Mease_sub1"/>
</dbReference>
<dbReference type="EMBL" id="LCIH01000011">
    <property type="protein sequence ID" value="KKT51503.1"/>
    <property type="molecule type" value="Genomic_DNA"/>
</dbReference>
<protein>
    <submittedName>
        <fullName evidence="7">Ribosomal RNA small subunit methyltransferase I</fullName>
    </submittedName>
</protein>
<evidence type="ECO:0000256" key="5">
    <source>
        <dbReference type="ARBA" id="ARBA00022691"/>
    </source>
</evidence>
<dbReference type="Gene3D" id="3.40.1010.10">
    <property type="entry name" value="Cobalt-precorrin-4 Transmethylase, Domain 1"/>
    <property type="match status" value="1"/>
</dbReference>
<evidence type="ECO:0000313" key="7">
    <source>
        <dbReference type="EMBL" id="KKT51503.1"/>
    </source>
</evidence>
<gene>
    <name evidence="7" type="ORF">UW44_C0011G0014</name>
</gene>
<dbReference type="InterPro" id="IPR000878">
    <property type="entry name" value="4pyrrol_Mease"/>
</dbReference>
<name>A0A0G1HY16_9BACT</name>
<dbReference type="InterPro" id="IPR018063">
    <property type="entry name" value="SAM_MeTrfase_RsmI_CS"/>
</dbReference>
<dbReference type="STRING" id="1618387.UW44_C0011G0014"/>
<dbReference type="PANTHER" id="PTHR46111:SF1">
    <property type="entry name" value="RIBOSOMAL RNA SMALL SUBUNIT METHYLTRANSFERASE I"/>
    <property type="match status" value="1"/>
</dbReference>
<evidence type="ECO:0000313" key="8">
    <source>
        <dbReference type="Proteomes" id="UP000034006"/>
    </source>
</evidence>
<comment type="caution">
    <text evidence="7">The sequence shown here is derived from an EMBL/GenBank/DDBJ whole genome shotgun (WGS) entry which is preliminary data.</text>
</comment>
<keyword evidence="2" id="KW-0698">rRNA processing</keyword>
<dbReference type="SUPFAM" id="SSF53790">
    <property type="entry name" value="Tetrapyrrole methylase"/>
    <property type="match status" value="1"/>
</dbReference>
<evidence type="ECO:0000256" key="1">
    <source>
        <dbReference type="ARBA" id="ARBA00022490"/>
    </source>
</evidence>
<organism evidence="7 8">
    <name type="scientific">Candidatus Collierbacteria bacterium GW2011_GWB2_44_22</name>
    <dbReference type="NCBI Taxonomy" id="1618387"/>
    <lineage>
        <taxon>Bacteria</taxon>
        <taxon>Candidatus Collieribacteriota</taxon>
    </lineage>
</organism>
<dbReference type="Gene3D" id="3.30.950.10">
    <property type="entry name" value="Methyltransferase, Cobalt-precorrin-4 Transmethylase, Domain 2"/>
    <property type="match status" value="1"/>
</dbReference>
<keyword evidence="3 7" id="KW-0489">Methyltransferase</keyword>
<dbReference type="InterPro" id="IPR014776">
    <property type="entry name" value="4pyrrole_Mease_sub2"/>
</dbReference>
<dbReference type="PATRIC" id="fig|1618387.3.peg.892"/>
<dbReference type="Pfam" id="PF00590">
    <property type="entry name" value="TP_methylase"/>
    <property type="match status" value="1"/>
</dbReference>
<dbReference type="InterPro" id="IPR008189">
    <property type="entry name" value="rRNA_ssu_MeTfrase_I"/>
</dbReference>
<reference evidence="7 8" key="1">
    <citation type="journal article" date="2015" name="Nature">
        <title>rRNA introns, odd ribosomes, and small enigmatic genomes across a large radiation of phyla.</title>
        <authorList>
            <person name="Brown C.T."/>
            <person name="Hug L.A."/>
            <person name="Thomas B.C."/>
            <person name="Sharon I."/>
            <person name="Castelle C.J."/>
            <person name="Singh A."/>
            <person name="Wilkins M.J."/>
            <person name="Williams K.H."/>
            <person name="Banfield J.F."/>
        </authorList>
    </citation>
    <scope>NUCLEOTIDE SEQUENCE [LARGE SCALE GENOMIC DNA]</scope>
</reference>
<proteinExistence type="predicted"/>
<dbReference type="CDD" id="cd11648">
    <property type="entry name" value="RsmI"/>
    <property type="match status" value="1"/>
</dbReference>
<keyword evidence="5" id="KW-0949">S-adenosyl-L-methionine</keyword>
<dbReference type="GO" id="GO:0006364">
    <property type="term" value="P:rRNA processing"/>
    <property type="evidence" value="ECO:0007669"/>
    <property type="project" value="UniProtKB-KW"/>
</dbReference>
<dbReference type="AlphaFoldDB" id="A0A0G1HY16"/>
<dbReference type="PIRSF" id="PIRSF005917">
    <property type="entry name" value="MTase_YraL"/>
    <property type="match status" value="1"/>
</dbReference>
<dbReference type="PROSITE" id="PS01296">
    <property type="entry name" value="RSMI"/>
    <property type="match status" value="1"/>
</dbReference>
<feature type="domain" description="Tetrapyrrole methylase" evidence="6">
    <location>
        <begin position="2"/>
        <end position="211"/>
    </location>
</feature>